<comment type="caution">
    <text evidence="2">The sequence shown here is derived from an EMBL/GenBank/DDBJ whole genome shotgun (WGS) entry which is preliminary data.</text>
</comment>
<dbReference type="GO" id="GO:0008017">
    <property type="term" value="F:microtubule binding"/>
    <property type="evidence" value="ECO:0007669"/>
    <property type="project" value="TreeGrafter"/>
</dbReference>
<comment type="similarity">
    <text evidence="1">Belongs to the QWRF family.</text>
</comment>
<dbReference type="GO" id="GO:0005737">
    <property type="term" value="C:cytoplasm"/>
    <property type="evidence" value="ECO:0007669"/>
    <property type="project" value="TreeGrafter"/>
</dbReference>
<dbReference type="PANTHER" id="PTHR31807">
    <property type="entry name" value="AUGMIN FAMILY MEMBER"/>
    <property type="match status" value="1"/>
</dbReference>
<dbReference type="InterPro" id="IPR007573">
    <property type="entry name" value="QWRF"/>
</dbReference>
<accession>A0A6A2WVH3</accession>
<organism evidence="2 3">
    <name type="scientific">Hibiscus syriacus</name>
    <name type="common">Rose of Sharon</name>
    <dbReference type="NCBI Taxonomy" id="106335"/>
    <lineage>
        <taxon>Eukaryota</taxon>
        <taxon>Viridiplantae</taxon>
        <taxon>Streptophyta</taxon>
        <taxon>Embryophyta</taxon>
        <taxon>Tracheophyta</taxon>
        <taxon>Spermatophyta</taxon>
        <taxon>Magnoliopsida</taxon>
        <taxon>eudicotyledons</taxon>
        <taxon>Gunneridae</taxon>
        <taxon>Pentapetalae</taxon>
        <taxon>rosids</taxon>
        <taxon>malvids</taxon>
        <taxon>Malvales</taxon>
        <taxon>Malvaceae</taxon>
        <taxon>Malvoideae</taxon>
        <taxon>Hibiscus</taxon>
    </lineage>
</organism>
<protein>
    <submittedName>
        <fullName evidence="2">Uncharacterized protein</fullName>
    </submittedName>
</protein>
<dbReference type="PANTHER" id="PTHR31807:SF38">
    <property type="entry name" value="QWRF MOTIF-CONTAINING PROTEIN 9"/>
    <property type="match status" value="1"/>
</dbReference>
<dbReference type="EMBL" id="VEPZ02001738">
    <property type="protein sequence ID" value="KAE8659160.1"/>
    <property type="molecule type" value="Genomic_DNA"/>
</dbReference>
<proteinExistence type="inferred from homology"/>
<keyword evidence="3" id="KW-1185">Reference proteome</keyword>
<gene>
    <name evidence="2" type="ORF">F3Y22_tig00116964pilonHSYRG00212</name>
</gene>
<reference evidence="2" key="1">
    <citation type="submission" date="2019-09" db="EMBL/GenBank/DDBJ databases">
        <title>Draft genome information of white flower Hibiscus syriacus.</title>
        <authorList>
            <person name="Kim Y.-M."/>
        </authorList>
    </citation>
    <scope>NUCLEOTIDE SEQUENCE [LARGE SCALE GENOMIC DNA]</scope>
    <source>
        <strain evidence="2">YM2019G1</strain>
    </source>
</reference>
<dbReference type="AlphaFoldDB" id="A0A6A2WVH3"/>
<dbReference type="GO" id="GO:0051225">
    <property type="term" value="P:spindle assembly"/>
    <property type="evidence" value="ECO:0007669"/>
    <property type="project" value="TreeGrafter"/>
</dbReference>
<name>A0A6A2WVH3_HIBSY</name>
<evidence type="ECO:0000313" key="2">
    <source>
        <dbReference type="EMBL" id="KAE8659160.1"/>
    </source>
</evidence>
<sequence length="203" mass="22475">METTSKLRESVRAKRTELQFLRQDLKLILILKGQFIVCSTEALMASTLRLPVVAGARADIPKLKDPICSAVDIMQGISSSICSLFSKNLFLLDQGNQKLVCIIRNAVYTYQEVFMHHSVKVCFFHQFYSTKDDTGCEVNSLVGELGGVSGNEIALLDHCQVLVSTVAAVQVLIKGSYIVFELPIQLSCSAGKSVRLLTLWSWD</sequence>
<evidence type="ECO:0000313" key="3">
    <source>
        <dbReference type="Proteomes" id="UP000436088"/>
    </source>
</evidence>
<dbReference type="GO" id="GO:0005880">
    <property type="term" value="C:nuclear microtubule"/>
    <property type="evidence" value="ECO:0007669"/>
    <property type="project" value="TreeGrafter"/>
</dbReference>
<dbReference type="Proteomes" id="UP000436088">
    <property type="component" value="Unassembled WGS sequence"/>
</dbReference>
<dbReference type="Pfam" id="PF04484">
    <property type="entry name" value="QWRF"/>
    <property type="match status" value="2"/>
</dbReference>
<evidence type="ECO:0000256" key="1">
    <source>
        <dbReference type="ARBA" id="ARBA00010016"/>
    </source>
</evidence>